<reference evidence="1 2" key="1">
    <citation type="journal article" date="2017" name="Microbes Environ.">
        <title>Discovery and Complete Genome Sequence of a Bacteriophage from an Obligate Intracellular Symbiont of a Cellulolytic Protist in the Termite Gut.</title>
        <authorList>
            <person name="Pramono A.K."/>
            <person name="Kuwahara H."/>
            <person name="Itoh T."/>
            <person name="Toyoda A."/>
            <person name="Yamada A."/>
            <person name="Hongoh Y."/>
        </authorList>
    </citation>
    <scope>NUCLEOTIDE SEQUENCE [LARGE SCALE GENOMIC DNA]</scope>
    <source>
        <strain evidence="1">ProJPt-Bp1</strain>
    </source>
</reference>
<evidence type="ECO:0000313" key="1">
    <source>
        <dbReference type="EMBL" id="BAX03444.1"/>
    </source>
</evidence>
<sequence>MKPFYNYTDPRDNRFVFKGSENRPSAVAMEDIVRGAKNNPTFIDFQERQYPGTKKAFRKWLAYDPQRMIDPATNMPYDLAAWNVPTEMPSDTPIDFLSPTAKHGGSVQRFAHGGSISGLDGFKYPIRRYATGGSAAVPASGTLEAIAAASAAADKATAKGGSWGDFANTAAQTVNSSGVSISDMIRNLFRKRPTVGANDYYYKVMEEALRGSLAKAQSGRGADLLPPTKPQDIEAEPDIDPAYMTSERNNMTGVVAKALMDKIKDTDSERSDALERLASRRREAGRAGDAPTRLAMILEAQRQYGNEMKGARAAADASNRDTRAEFARTMAAIGDADSAKAMEASRHNIEEKTRVDDLNARRHAAHRQARSAQNYAYEQEKRAFNNQQRMDEYNRSKESDALRLQLAELHGRRGQEADLAKEMAKENRWKSWRTWLKLLGMGAGATIGGMTGGVAGAGLGLSLGSVLKHGGSVRRYSKGGMQNAWMNQGKDIDLYVRTKKQRNPFR</sequence>
<dbReference type="EMBL" id="AP017903">
    <property type="protein sequence ID" value="BAX03444.1"/>
    <property type="molecule type" value="Genomic_DNA"/>
</dbReference>
<dbReference type="RefSeq" id="YP_010088167.1">
    <property type="nucleotide sequence ID" value="NC_055706.1"/>
</dbReference>
<name>A0A1V1FY39_9CAUD</name>
<evidence type="ECO:0000313" key="2">
    <source>
        <dbReference type="Proteomes" id="UP000222295"/>
    </source>
</evidence>
<proteinExistence type="predicted"/>
<protein>
    <submittedName>
        <fullName evidence="1">Uncharacterized protein</fullName>
    </submittedName>
</protein>
<dbReference type="GeneID" id="65105601"/>
<accession>A0A1V1FY39</accession>
<organism evidence="1 2">
    <name type="scientific">Azobacteroides phage ProJPt-Bp1</name>
    <dbReference type="NCBI Taxonomy" id="1920526"/>
    <lineage>
        <taxon>Viruses</taxon>
        <taxon>Duplodnaviria</taxon>
        <taxon>Heunggongvirae</taxon>
        <taxon>Uroviricota</taxon>
        <taxon>Caudoviricetes</taxon>
        <taxon>Crassvirales</taxon>
        <taxon>Suoliviridae</taxon>
        <taxon>Dechshavirus</taxon>
        <taxon>Dechshavirus japanensis</taxon>
    </lineage>
</organism>
<dbReference type="KEGG" id="vg:65105601"/>
<keyword evidence="2" id="KW-1185">Reference proteome</keyword>
<dbReference type="Proteomes" id="UP000222295">
    <property type="component" value="Segment"/>
</dbReference>